<evidence type="ECO:0000313" key="3">
    <source>
        <dbReference type="Proteomes" id="UP001251528"/>
    </source>
</evidence>
<name>A0AAJ0CDJ4_9HYPO</name>
<proteinExistence type="predicted"/>
<evidence type="ECO:0000256" key="1">
    <source>
        <dbReference type="SAM" id="MobiDB-lite"/>
    </source>
</evidence>
<evidence type="ECO:0000313" key="2">
    <source>
        <dbReference type="EMBL" id="KAK2589687.1"/>
    </source>
</evidence>
<feature type="compositionally biased region" description="Basic and acidic residues" evidence="1">
    <location>
        <begin position="101"/>
        <end position="136"/>
    </location>
</feature>
<feature type="region of interest" description="Disordered" evidence="1">
    <location>
        <begin position="1"/>
        <end position="83"/>
    </location>
</feature>
<dbReference type="PANTHER" id="PTHR13507">
    <property type="entry name" value="PRKR-INTERACTING PROTEIN 1"/>
    <property type="match status" value="1"/>
</dbReference>
<accession>A0AAJ0CDJ4</accession>
<keyword evidence="3" id="KW-1185">Reference proteome</keyword>
<dbReference type="GO" id="GO:0005730">
    <property type="term" value="C:nucleolus"/>
    <property type="evidence" value="ECO:0007669"/>
    <property type="project" value="TreeGrafter"/>
</dbReference>
<sequence length="212" mass="23196">MSAPGPSSIPTSADPRSRRPTKKRALSPASAQAASLGALFAKPDQDIHVPSSSSSLTKRPRHVPPEIVTNVQGSSAGAGSGEFHVYKAARRREYERLREMDQDLKREQEQERFEKETAERLKKDEEKTRKNREKREKMKARKAKKGKGNANANATGNGNGAENRNAHMPKVAEDEHETNGSAHDHGDKSAMENETGHTSSVAAVGLVIHDDD</sequence>
<feature type="compositionally biased region" description="Basic and acidic residues" evidence="1">
    <location>
        <begin position="182"/>
        <end position="195"/>
    </location>
</feature>
<dbReference type="Pfam" id="PF06658">
    <property type="entry name" value="DUF1168"/>
    <property type="match status" value="1"/>
</dbReference>
<dbReference type="GO" id="GO:0004860">
    <property type="term" value="F:protein kinase inhibitor activity"/>
    <property type="evidence" value="ECO:0007669"/>
    <property type="project" value="TreeGrafter"/>
</dbReference>
<feature type="compositionally biased region" description="Low complexity" evidence="1">
    <location>
        <begin position="26"/>
        <end position="41"/>
    </location>
</feature>
<dbReference type="PANTHER" id="PTHR13507:SF0">
    <property type="entry name" value="PRKR-INTERACTING PROTEIN 1"/>
    <property type="match status" value="1"/>
</dbReference>
<reference evidence="2" key="1">
    <citation type="submission" date="2023-06" db="EMBL/GenBank/DDBJ databases">
        <title>Conoideocrella luteorostrata (Hypocreales: Clavicipitaceae), a potential biocontrol fungus for elongate hemlock scale in United States Christmas tree production areas.</title>
        <authorList>
            <person name="Barrett H."/>
            <person name="Lovett B."/>
            <person name="Macias A.M."/>
            <person name="Stajich J.E."/>
            <person name="Kasson M.T."/>
        </authorList>
    </citation>
    <scope>NUCLEOTIDE SEQUENCE</scope>
    <source>
        <strain evidence="2">ARSEF 14590</strain>
    </source>
</reference>
<comment type="caution">
    <text evidence="2">The sequence shown here is derived from an EMBL/GenBank/DDBJ whole genome shotgun (WGS) entry which is preliminary data.</text>
</comment>
<feature type="compositionally biased region" description="Low complexity" evidence="1">
    <location>
        <begin position="148"/>
        <end position="163"/>
    </location>
</feature>
<feature type="region of interest" description="Disordered" evidence="1">
    <location>
        <begin position="101"/>
        <end position="212"/>
    </location>
</feature>
<dbReference type="InterPro" id="IPR009548">
    <property type="entry name" value="Prkrip1"/>
</dbReference>
<dbReference type="AlphaFoldDB" id="A0AAJ0CDJ4"/>
<feature type="compositionally biased region" description="Basic residues" evidence="1">
    <location>
        <begin position="137"/>
        <end position="147"/>
    </location>
</feature>
<dbReference type="Proteomes" id="UP001251528">
    <property type="component" value="Unassembled WGS sequence"/>
</dbReference>
<dbReference type="EMBL" id="JASWJB010000580">
    <property type="protein sequence ID" value="KAK2589687.1"/>
    <property type="molecule type" value="Genomic_DNA"/>
</dbReference>
<dbReference type="GO" id="GO:0003725">
    <property type="term" value="F:double-stranded RNA binding"/>
    <property type="evidence" value="ECO:0007669"/>
    <property type="project" value="InterPro"/>
</dbReference>
<evidence type="ECO:0008006" key="4">
    <source>
        <dbReference type="Google" id="ProtNLM"/>
    </source>
</evidence>
<protein>
    <recommendedName>
        <fullName evidence="4">DUF1168-domain-containing protein</fullName>
    </recommendedName>
</protein>
<dbReference type="GO" id="GO:0019901">
    <property type="term" value="F:protein kinase binding"/>
    <property type="evidence" value="ECO:0007669"/>
    <property type="project" value="TreeGrafter"/>
</dbReference>
<organism evidence="2 3">
    <name type="scientific">Conoideocrella luteorostrata</name>
    <dbReference type="NCBI Taxonomy" id="1105319"/>
    <lineage>
        <taxon>Eukaryota</taxon>
        <taxon>Fungi</taxon>
        <taxon>Dikarya</taxon>
        <taxon>Ascomycota</taxon>
        <taxon>Pezizomycotina</taxon>
        <taxon>Sordariomycetes</taxon>
        <taxon>Hypocreomycetidae</taxon>
        <taxon>Hypocreales</taxon>
        <taxon>Clavicipitaceae</taxon>
        <taxon>Conoideocrella</taxon>
    </lineage>
</organism>
<gene>
    <name evidence="2" type="ORF">QQS21_012635</name>
</gene>